<sequence>MDNNIAKRNVFSKPT</sequence>
<comment type="caution">
    <text evidence="1">The sequence shown here is derived from an EMBL/GenBank/DDBJ whole genome shotgun (WGS) entry which is preliminary data.</text>
</comment>
<evidence type="ECO:0000313" key="2">
    <source>
        <dbReference type="Proteomes" id="UP000187429"/>
    </source>
</evidence>
<evidence type="ECO:0000313" key="1">
    <source>
        <dbReference type="EMBL" id="OMJ13864.1"/>
    </source>
</evidence>
<gene>
    <name evidence="1" type="ORF">AYI69_g8814</name>
</gene>
<organism evidence="1 2">
    <name type="scientific">Smittium culicis</name>
    <dbReference type="NCBI Taxonomy" id="133412"/>
    <lineage>
        <taxon>Eukaryota</taxon>
        <taxon>Fungi</taxon>
        <taxon>Fungi incertae sedis</taxon>
        <taxon>Zoopagomycota</taxon>
        <taxon>Kickxellomycotina</taxon>
        <taxon>Harpellomycetes</taxon>
        <taxon>Harpellales</taxon>
        <taxon>Legeriomycetaceae</taxon>
        <taxon>Smittium</taxon>
    </lineage>
</organism>
<keyword evidence="2" id="KW-1185">Reference proteome</keyword>
<protein>
    <submittedName>
        <fullName evidence="1">Uncharacterized protein</fullName>
    </submittedName>
</protein>
<dbReference type="Proteomes" id="UP000187429">
    <property type="component" value="Unassembled WGS sequence"/>
</dbReference>
<dbReference type="EMBL" id="LSSM01004885">
    <property type="protein sequence ID" value="OMJ13864.1"/>
    <property type="molecule type" value="Genomic_DNA"/>
</dbReference>
<name>A0A1R1XGV7_9FUNG</name>
<accession>A0A1R1XGV7</accession>
<feature type="non-terminal residue" evidence="1">
    <location>
        <position position="15"/>
    </location>
</feature>
<proteinExistence type="predicted"/>
<reference evidence="2" key="1">
    <citation type="submission" date="2017-01" db="EMBL/GenBank/DDBJ databases">
        <authorList>
            <person name="Wang Y."/>
            <person name="White M."/>
            <person name="Kvist S."/>
            <person name="Moncalvo J.-M."/>
        </authorList>
    </citation>
    <scope>NUCLEOTIDE SEQUENCE [LARGE SCALE GENOMIC DNA]</scope>
    <source>
        <strain evidence="2">ID-206-W2</strain>
    </source>
</reference>